<keyword evidence="2" id="KW-0677">Repeat</keyword>
<evidence type="ECO:0000256" key="4">
    <source>
        <dbReference type="SAM" id="SignalP"/>
    </source>
</evidence>
<dbReference type="SUPFAM" id="SSF49854">
    <property type="entry name" value="Spermadhesin, CUB domain"/>
    <property type="match status" value="2"/>
</dbReference>
<dbReference type="SUPFAM" id="SSF49785">
    <property type="entry name" value="Galactose-binding domain-like"/>
    <property type="match status" value="3"/>
</dbReference>
<dbReference type="GO" id="GO:0016020">
    <property type="term" value="C:membrane"/>
    <property type="evidence" value="ECO:0007669"/>
    <property type="project" value="InterPro"/>
</dbReference>
<protein>
    <submittedName>
        <fullName evidence="7">Uncharacterized protein</fullName>
    </submittedName>
</protein>
<dbReference type="InterPro" id="IPR011628">
    <property type="entry name" value="Cleaved_adhesin"/>
</dbReference>
<evidence type="ECO:0000256" key="1">
    <source>
        <dbReference type="ARBA" id="ARBA00022729"/>
    </source>
</evidence>
<dbReference type="PANTHER" id="PTHR46708">
    <property type="entry name" value="TENASCIN"/>
    <property type="match status" value="1"/>
</dbReference>
<dbReference type="Pfam" id="PF07675">
    <property type="entry name" value="Cleaved_Adhesin"/>
    <property type="match status" value="3"/>
</dbReference>
<dbReference type="SMART" id="SM00137">
    <property type="entry name" value="MAM"/>
    <property type="match status" value="1"/>
</dbReference>
<feature type="domain" description="Fibronectin type-III" evidence="6">
    <location>
        <begin position="1424"/>
        <end position="1514"/>
    </location>
</feature>
<dbReference type="CDD" id="cd06263">
    <property type="entry name" value="MAM"/>
    <property type="match status" value="1"/>
</dbReference>
<feature type="domain" description="Fibronectin type-III" evidence="6">
    <location>
        <begin position="185"/>
        <end position="275"/>
    </location>
</feature>
<dbReference type="SMART" id="SM00060">
    <property type="entry name" value="FN3"/>
    <property type="match status" value="7"/>
</dbReference>
<dbReference type="GO" id="GO:0005975">
    <property type="term" value="P:carbohydrate metabolic process"/>
    <property type="evidence" value="ECO:0007669"/>
    <property type="project" value="UniProtKB-ARBA"/>
</dbReference>
<gene>
    <name evidence="7" type="ORF">A9Q93_08025</name>
</gene>
<dbReference type="SUPFAM" id="SSF49265">
    <property type="entry name" value="Fibronectin type III"/>
    <property type="match status" value="4"/>
</dbReference>
<dbReference type="CDD" id="cd00041">
    <property type="entry name" value="CUB"/>
    <property type="match status" value="1"/>
</dbReference>
<sequence>MKKITLLILLLSLHLAGWSQTINENFDGATIPTGWTTQQVSGTANWSFGSGDMPTGTDFATNAAIIDVAANGTTGLDEAFLLSPIVDTSTLTNGIEISFDYSLQDFAGSGDFEVEVYDGTSWVSIFSISVDQNPTTFPFLNVTQYSNTNFQIRFRYDDDSEDSNGLIWGAGVDNVILRELPSCVEPNSLMAVSNSTTTADLSWISGGSGETSWDIEVGITGFTPTSTPTDAGVTNPFTATGFTANTTYDYYVRANCGGGDFSAYAGPFTFTTICDAITDFNENFDSVSTPDLPSCWSSIVIENATGTDPAVTTSTSADNSAPNGARLYNGSGSLTTPNDVILISPVLSNLQAQTHRLKFFADGSPAGDVEVGTITNPNDPATFTLFQTIAITTTHTEYVIDFNSYTGTDSYIAFRHPNTTTFDSIYLDDIVWEAIPSCIKPNTLAAANMTTTSADLSWISGGSGETSYDVELGLTGFTPTGTPTNTGVSNPFTANMLSSATTYDYYVRAVCGAGDVSAYEGPFTFTTLCDAVADFNENFDSVSTPDLPNCWSFIAIENATGTDPTVTTSASADNSAPNGARLYNGSGSLTTPNDVILISPVLSNLQAQTHRLKFFADGSPAGDVEVGTIADPADPTTFTVFQTVAITTTHTEYVIDFNSYTGSDSYIAFRHPNTTTFDSIYLDDIVWEAIPNCIKPNTLAAANMTTTSADLSWVSGGSGEASYDVELGLTGFTPTGTPTNTGVSNPFTANMLSPSTTYDYYVRAVCGAGDVSAYEGPFTFSTLCDAVTDFNENFDAVSTPDLPNCWSFIAIENATGTDPTVTTSASADNSAPNGARLYNGSGDLTTPNDVILISPQLNTLSAGTHRLRFFADGSPAGDVEVGTIADPADPTTFNLLQNVTITTTHTEYIVNFDSYTGTDTYIAFRHPNTTTFDSIYLDDIVFEAIPACLAPTDLALVSATDSQVTIGWTNNAGAAASSVIYGAPGFDPTTAGTTVVGTGDMATIVGLTAETAYDFYVVQDCSATGDGLSRTSGPLSITTPCAAIAAPYFVDFENFTSATSGFVNDQCWNEISSTVYDWAIDAAGGTTSSNTGPSAAYSGSTFMFVEASNGSSGDIATVLSPAIDLTALTVPSLSFYYHMYGSQITTLEVGVSTDNGTTFTNELTITGQQQMDSSDPWLQSIIDLSAYANQTVIVSFTTSKGTGSLDFEGDVSIDDVNFDELPVCNNVSAVTVDGTGSSSISISWTENNTPAATAWEVVAVPAGDPVPAIGTTNASMTSFTLSPLTSSTPYDIYVRTDCSNTFVGPITVTTSAGCGDTVYDTGGSMADYSNGESYTITYLPDSPGDVVTLDFVSVALETCCDTLEVFDGLDVTAVAFSNDLESPASFRATNPDGAITIRFTSDGSVTDAGWEANYTCAPAPACLEPTALTATSITTTTADLTWTPGGSGETAWDVELVLASAVPTGTPTNAGVTNPFMATALTSGTDYEYYVRAACGAGDVSLWSGPFAFTTLAACGDTVYDTGGATGNYSDGESYTVTYLPDNMANVVTLDFTLVDLENCCDTLEVFDGIDVTAPVLESDLESPASFTALNTDGAITIRFTSDGSVNSAGWEANYTCTPRPSCVNVSGITIDSTTADSVTVSWIENNTPAATAWEVVAVPAGDPAPAVGMSNATTNPFTIAALTANTPYDVYVRTDCATTFAGPVSVTTDCDVVTVYPYVTDFTNNVPNACWDEAGSGEIVDGPMNLGVSQWRANRSYEDFAGNVTPSNAMNLYRNSDREWLLSEQFDMTGTSNDVLSIEVAVTDWTSTGASDATDTDTMGSDDQVDLLITTDGGMTWTSLMTWNAANQPAVDGTREDIDLSSYTGTVQFAFFATDGTVNDAEDYDFHVGMFIIDGTASNEDILENSLSLYPNPVDGDTVTITMNNVNDANVQIVIYNTLGQQVMTRSYSQVSNEIRIDNLSRLSKGMYLVKVLSGNDESSLKFIKE</sequence>
<dbReference type="InterPro" id="IPR036116">
    <property type="entry name" value="FN3_sf"/>
</dbReference>
<dbReference type="InterPro" id="IPR003961">
    <property type="entry name" value="FN3_dom"/>
</dbReference>
<feature type="domain" description="Fibronectin type-III" evidence="6">
    <location>
        <begin position="440"/>
        <end position="530"/>
    </location>
</feature>
<evidence type="ECO:0000313" key="8">
    <source>
        <dbReference type="Proteomes" id="UP000196102"/>
    </source>
</evidence>
<proteinExistence type="predicted"/>
<dbReference type="Gene3D" id="2.60.40.10">
    <property type="entry name" value="Immunoglobulins"/>
    <property type="match status" value="7"/>
</dbReference>
<keyword evidence="3" id="KW-1015">Disulfide bond</keyword>
<feature type="domain" description="Fibronectin type-III" evidence="6">
    <location>
        <begin position="695"/>
        <end position="785"/>
    </location>
</feature>
<dbReference type="Gene3D" id="2.60.120.200">
    <property type="match status" value="5"/>
</dbReference>
<dbReference type="NCBIfam" id="TIGR04183">
    <property type="entry name" value="Por_Secre_tail"/>
    <property type="match status" value="1"/>
</dbReference>
<dbReference type="InterPro" id="IPR035914">
    <property type="entry name" value="Sperma_CUB_dom_sf"/>
</dbReference>
<evidence type="ECO:0000256" key="2">
    <source>
        <dbReference type="ARBA" id="ARBA00022737"/>
    </source>
</evidence>
<dbReference type="Gene3D" id="2.60.120.290">
    <property type="entry name" value="Spermadhesin, CUB domain"/>
    <property type="match status" value="2"/>
</dbReference>
<evidence type="ECO:0000313" key="7">
    <source>
        <dbReference type="EMBL" id="OUS14463.1"/>
    </source>
</evidence>
<comment type="caution">
    <text evidence="7">The sequence shown here is derived from an EMBL/GenBank/DDBJ whole genome shotgun (WGS) entry which is preliminary data.</text>
</comment>
<name>A0A1Z8AVW2_9FLAO</name>
<dbReference type="InterPro" id="IPR013320">
    <property type="entry name" value="ConA-like_dom_sf"/>
</dbReference>
<feature type="chain" id="PRO_5012757915" evidence="4">
    <location>
        <begin position="22"/>
        <end position="1987"/>
    </location>
</feature>
<dbReference type="EMBL" id="MAAX01000120">
    <property type="protein sequence ID" value="OUS14463.1"/>
    <property type="molecule type" value="Genomic_DNA"/>
</dbReference>
<evidence type="ECO:0000259" key="5">
    <source>
        <dbReference type="PROSITE" id="PS50060"/>
    </source>
</evidence>
<dbReference type="InterPro" id="IPR050991">
    <property type="entry name" value="ECM_Regulatory_Proteins"/>
</dbReference>
<dbReference type="Pfam" id="PF00041">
    <property type="entry name" value="fn3"/>
    <property type="match status" value="1"/>
</dbReference>
<feature type="domain" description="MAM" evidence="5">
    <location>
        <begin position="1048"/>
        <end position="1226"/>
    </location>
</feature>
<keyword evidence="1 4" id="KW-0732">Signal</keyword>
<dbReference type="InterPro" id="IPR008979">
    <property type="entry name" value="Galactose-bd-like_sf"/>
</dbReference>
<dbReference type="PROSITE" id="PS50853">
    <property type="entry name" value="FN3"/>
    <property type="match status" value="5"/>
</dbReference>
<dbReference type="Pfam" id="PF00629">
    <property type="entry name" value="MAM"/>
    <property type="match status" value="1"/>
</dbReference>
<feature type="domain" description="Fibronectin type-III" evidence="6">
    <location>
        <begin position="1226"/>
        <end position="1313"/>
    </location>
</feature>
<dbReference type="PROSITE" id="PS50060">
    <property type="entry name" value="MAM_2"/>
    <property type="match status" value="1"/>
</dbReference>
<dbReference type="RefSeq" id="WP_303686896.1">
    <property type="nucleotide sequence ID" value="NZ_CAJXYO010000002.1"/>
</dbReference>
<dbReference type="InterPro" id="IPR000998">
    <property type="entry name" value="MAM_dom"/>
</dbReference>
<dbReference type="NCBIfam" id="NF038128">
    <property type="entry name" value="choice_anch_J"/>
    <property type="match status" value="3"/>
</dbReference>
<evidence type="ECO:0000259" key="6">
    <source>
        <dbReference type="PROSITE" id="PS50853"/>
    </source>
</evidence>
<accession>A0A1Z8AVW2</accession>
<dbReference type="GO" id="GO:0004553">
    <property type="term" value="F:hydrolase activity, hydrolyzing O-glycosyl compounds"/>
    <property type="evidence" value="ECO:0007669"/>
    <property type="project" value="UniProtKB-ARBA"/>
</dbReference>
<dbReference type="SMART" id="SM00042">
    <property type="entry name" value="CUB"/>
    <property type="match status" value="2"/>
</dbReference>
<dbReference type="PANTHER" id="PTHR46708:SF2">
    <property type="entry name" value="FIBRONECTIN TYPE-III DOMAIN-CONTAINING PROTEIN"/>
    <property type="match status" value="1"/>
</dbReference>
<dbReference type="SUPFAM" id="SSF49899">
    <property type="entry name" value="Concanavalin A-like lectins/glucanases"/>
    <property type="match status" value="1"/>
</dbReference>
<feature type="signal peptide" evidence="4">
    <location>
        <begin position="1"/>
        <end position="21"/>
    </location>
</feature>
<organism evidence="7 8">
    <name type="scientific">Nonlabens dokdonensis</name>
    <dbReference type="NCBI Taxonomy" id="328515"/>
    <lineage>
        <taxon>Bacteria</taxon>
        <taxon>Pseudomonadati</taxon>
        <taxon>Bacteroidota</taxon>
        <taxon>Flavobacteriia</taxon>
        <taxon>Flavobacteriales</taxon>
        <taxon>Flavobacteriaceae</taxon>
        <taxon>Nonlabens</taxon>
    </lineage>
</organism>
<dbReference type="InterPro" id="IPR000859">
    <property type="entry name" value="CUB_dom"/>
</dbReference>
<dbReference type="Proteomes" id="UP000196102">
    <property type="component" value="Unassembled WGS sequence"/>
</dbReference>
<dbReference type="InterPro" id="IPR026444">
    <property type="entry name" value="Secre_tail"/>
</dbReference>
<dbReference type="Pfam" id="PF18962">
    <property type="entry name" value="Por_Secre_tail"/>
    <property type="match status" value="1"/>
</dbReference>
<evidence type="ECO:0000256" key="3">
    <source>
        <dbReference type="ARBA" id="ARBA00023157"/>
    </source>
</evidence>
<reference evidence="8" key="1">
    <citation type="journal article" date="2017" name="Proc. Natl. Acad. Sci. U.S.A.">
        <title>Simulation of Deepwater Horizon oil plume reveals substrate specialization within a complex community of hydrocarbon-degraders.</title>
        <authorList>
            <person name="Hu P."/>
            <person name="Dubinsky E.A."/>
            <person name="Probst A.J."/>
            <person name="Wang J."/>
            <person name="Sieber C.M.K."/>
            <person name="Tom L.M."/>
            <person name="Gardinali P."/>
            <person name="Banfield J.F."/>
            <person name="Atlas R.M."/>
            <person name="Andersen G.L."/>
        </authorList>
    </citation>
    <scope>NUCLEOTIDE SEQUENCE [LARGE SCALE GENOMIC DNA]</scope>
</reference>
<dbReference type="InterPro" id="IPR013783">
    <property type="entry name" value="Ig-like_fold"/>
</dbReference>